<dbReference type="AlphaFoldDB" id="A0AAV0NYI0"/>
<accession>A0AAV0NYI0</accession>
<reference evidence="1" key="1">
    <citation type="submission" date="2022-08" db="EMBL/GenBank/DDBJ databases">
        <authorList>
            <person name="Gutierrez-Valencia J."/>
        </authorList>
    </citation>
    <scope>NUCLEOTIDE SEQUENCE</scope>
</reference>
<proteinExistence type="predicted"/>
<name>A0AAV0NYI0_9ROSI</name>
<gene>
    <name evidence="1" type="ORF">LITE_LOCUS35948</name>
</gene>
<dbReference type="Proteomes" id="UP001154282">
    <property type="component" value="Unassembled WGS sequence"/>
</dbReference>
<evidence type="ECO:0000313" key="1">
    <source>
        <dbReference type="EMBL" id="CAI0463903.1"/>
    </source>
</evidence>
<keyword evidence="2" id="KW-1185">Reference proteome</keyword>
<evidence type="ECO:0000313" key="2">
    <source>
        <dbReference type="Proteomes" id="UP001154282"/>
    </source>
</evidence>
<protein>
    <submittedName>
        <fullName evidence="1">Uncharacterized protein</fullName>
    </submittedName>
</protein>
<dbReference type="EMBL" id="CAMGYJ010000008">
    <property type="protein sequence ID" value="CAI0463903.1"/>
    <property type="molecule type" value="Genomic_DNA"/>
</dbReference>
<organism evidence="1 2">
    <name type="scientific">Linum tenue</name>
    <dbReference type="NCBI Taxonomy" id="586396"/>
    <lineage>
        <taxon>Eukaryota</taxon>
        <taxon>Viridiplantae</taxon>
        <taxon>Streptophyta</taxon>
        <taxon>Embryophyta</taxon>
        <taxon>Tracheophyta</taxon>
        <taxon>Spermatophyta</taxon>
        <taxon>Magnoliopsida</taxon>
        <taxon>eudicotyledons</taxon>
        <taxon>Gunneridae</taxon>
        <taxon>Pentapetalae</taxon>
        <taxon>rosids</taxon>
        <taxon>fabids</taxon>
        <taxon>Malpighiales</taxon>
        <taxon>Linaceae</taxon>
        <taxon>Linum</taxon>
    </lineage>
</organism>
<sequence length="99" mass="11287">MLVIDMSDLSWTPLVRYSCYGVRTHRSITMQPSLIELLSCFRDSGRLKLPTFTEKAIRVPTILLVEATMYLWVFICFRSQTLSCITGSCMMFRGSPNPG</sequence>
<comment type="caution">
    <text evidence="1">The sequence shown here is derived from an EMBL/GenBank/DDBJ whole genome shotgun (WGS) entry which is preliminary data.</text>
</comment>